<dbReference type="EMBL" id="GBXM01108680">
    <property type="protein sequence ID" value="JAG99896.1"/>
    <property type="molecule type" value="Transcribed_RNA"/>
</dbReference>
<name>A0A0E9P6J5_ANGAN</name>
<reference evidence="1" key="2">
    <citation type="journal article" date="2015" name="Fish Shellfish Immunol.">
        <title>Early steps in the European eel (Anguilla anguilla)-Vibrio vulnificus interaction in the gills: Role of the RtxA13 toxin.</title>
        <authorList>
            <person name="Callol A."/>
            <person name="Pajuelo D."/>
            <person name="Ebbesson L."/>
            <person name="Teles M."/>
            <person name="MacKenzie S."/>
            <person name="Amaro C."/>
        </authorList>
    </citation>
    <scope>NUCLEOTIDE SEQUENCE</scope>
</reference>
<sequence length="38" mass="4690">MRYKPCMDTAYLSRFKDFQNSGNVFSLFSHRKYYLFLD</sequence>
<protein>
    <submittedName>
        <fullName evidence="1">Uncharacterized protein</fullName>
    </submittedName>
</protein>
<organism evidence="1">
    <name type="scientific">Anguilla anguilla</name>
    <name type="common">European freshwater eel</name>
    <name type="synonym">Muraena anguilla</name>
    <dbReference type="NCBI Taxonomy" id="7936"/>
    <lineage>
        <taxon>Eukaryota</taxon>
        <taxon>Metazoa</taxon>
        <taxon>Chordata</taxon>
        <taxon>Craniata</taxon>
        <taxon>Vertebrata</taxon>
        <taxon>Euteleostomi</taxon>
        <taxon>Actinopterygii</taxon>
        <taxon>Neopterygii</taxon>
        <taxon>Teleostei</taxon>
        <taxon>Anguilliformes</taxon>
        <taxon>Anguillidae</taxon>
        <taxon>Anguilla</taxon>
    </lineage>
</organism>
<dbReference type="AlphaFoldDB" id="A0A0E9P6J5"/>
<accession>A0A0E9P6J5</accession>
<reference evidence="1" key="1">
    <citation type="submission" date="2014-11" db="EMBL/GenBank/DDBJ databases">
        <authorList>
            <person name="Amaro Gonzalez C."/>
        </authorList>
    </citation>
    <scope>NUCLEOTIDE SEQUENCE</scope>
</reference>
<proteinExistence type="predicted"/>
<evidence type="ECO:0000313" key="1">
    <source>
        <dbReference type="EMBL" id="JAG99896.1"/>
    </source>
</evidence>